<dbReference type="SUPFAM" id="SSF75304">
    <property type="entry name" value="Amidase signature (AS) enzymes"/>
    <property type="match status" value="1"/>
</dbReference>
<dbReference type="Gene3D" id="3.90.1300.10">
    <property type="entry name" value="Amidase signature (AS) domain"/>
    <property type="match status" value="1"/>
</dbReference>
<proteinExistence type="predicted"/>
<dbReference type="InterPro" id="IPR006311">
    <property type="entry name" value="TAT_signal"/>
</dbReference>
<organism evidence="2 3">
    <name type="scientific">Longibacter salinarum</name>
    <dbReference type="NCBI Taxonomy" id="1850348"/>
    <lineage>
        <taxon>Bacteria</taxon>
        <taxon>Pseudomonadati</taxon>
        <taxon>Rhodothermota</taxon>
        <taxon>Rhodothermia</taxon>
        <taxon>Rhodothermales</taxon>
        <taxon>Salisaetaceae</taxon>
        <taxon>Longibacter</taxon>
    </lineage>
</organism>
<evidence type="ECO:0000313" key="3">
    <source>
        <dbReference type="Proteomes" id="UP000220102"/>
    </source>
</evidence>
<dbReference type="Pfam" id="PF01425">
    <property type="entry name" value="Amidase"/>
    <property type="match status" value="1"/>
</dbReference>
<dbReference type="PANTHER" id="PTHR11895:SF73">
    <property type="entry name" value="AMIDASE FAMILY PROTEIN"/>
    <property type="match status" value="1"/>
</dbReference>
<dbReference type="GO" id="GO:0050567">
    <property type="term" value="F:glutaminyl-tRNA synthase (glutamine-hydrolyzing) activity"/>
    <property type="evidence" value="ECO:0007669"/>
    <property type="project" value="TreeGrafter"/>
</dbReference>
<dbReference type="AlphaFoldDB" id="A0A2A8CWM3"/>
<protein>
    <submittedName>
        <fullName evidence="2">Amidase</fullName>
    </submittedName>
</protein>
<evidence type="ECO:0000259" key="1">
    <source>
        <dbReference type="Pfam" id="PF01425"/>
    </source>
</evidence>
<comment type="caution">
    <text evidence="2">The sequence shown here is derived from an EMBL/GenBank/DDBJ whole genome shotgun (WGS) entry which is preliminary data.</text>
</comment>
<reference evidence="2 3" key="1">
    <citation type="submission" date="2017-10" db="EMBL/GenBank/DDBJ databases">
        <title>Draft genome of Longibacter Salinarum.</title>
        <authorList>
            <person name="Goh K.M."/>
            <person name="Shamsir M.S."/>
            <person name="Lim S.W."/>
        </authorList>
    </citation>
    <scope>NUCLEOTIDE SEQUENCE [LARGE SCALE GENOMIC DNA]</scope>
    <source>
        <strain evidence="2 3">KCTC 52045</strain>
    </source>
</reference>
<dbReference type="InterPro" id="IPR023631">
    <property type="entry name" value="Amidase_dom"/>
</dbReference>
<gene>
    <name evidence="2" type="ORF">CRI94_13245</name>
</gene>
<dbReference type="InterPro" id="IPR036928">
    <property type="entry name" value="AS_sf"/>
</dbReference>
<dbReference type="PROSITE" id="PS51318">
    <property type="entry name" value="TAT"/>
    <property type="match status" value="1"/>
</dbReference>
<dbReference type="OrthoDB" id="9811471at2"/>
<dbReference type="EMBL" id="PDEQ01000006">
    <property type="protein sequence ID" value="PEN12994.1"/>
    <property type="molecule type" value="Genomic_DNA"/>
</dbReference>
<feature type="domain" description="Amidase" evidence="1">
    <location>
        <begin position="165"/>
        <end position="524"/>
    </location>
</feature>
<dbReference type="PANTHER" id="PTHR11895">
    <property type="entry name" value="TRANSAMIDASE"/>
    <property type="match status" value="1"/>
</dbReference>
<evidence type="ECO:0000313" key="2">
    <source>
        <dbReference type="EMBL" id="PEN12994.1"/>
    </source>
</evidence>
<dbReference type="Proteomes" id="UP000220102">
    <property type="component" value="Unassembled WGS sequence"/>
</dbReference>
<keyword evidence="3" id="KW-1185">Reference proteome</keyword>
<sequence length="590" mass="63460">MMVDRRKFLQACGTLGLSGTLFPGALYASVREASAGSGKGLQNGPIRSPISDGGVEVTAEQVEAAAEIAGLDFSKEESTMIAEELTSALDGYETLREVGLPNSQVPALMFDPRVSGAKIPTSPDPEGVDLSLDSVPRPKSEEDLAFAGLAKLASLLRAQKVSSVELTELFLSRLRQYDDTLEAVITYTEERAMDAARRADEEIDAGDWRGPLHGIPYGAKDLLAIEGYPTTWGAEPYKKQTIDETATVVQKLDEAGAVCIAKLSLGALAWGDVWFGGTTKNPWNVEQGSSGSSAGPGSAVSAGCVPFAIGSETLGSIVSPSTRNGVTGHRPTFGTVSRHGAMALSWTMDKLGPMARSALDCALVYDAIRGIDPEDPFSVEAPFVMNPSSDVSELRVGFLKSAFEEDYDGAEADRKALAVIRDLAGDVVPVEWPESPPVGPILKTLEVEAAAAFDDLTRNGLDDQMVRQERNAWPHVFRAARLVPAVEFLQMNRHRAELMKRTHAALKNVDVVVAPTYAGSTLGLTNLTGHPCVCLPNEFATVEDAPSDSPRRQPRSFTIIGRLYHDADVLRLAHAYQERTDFHTRRPPIQ</sequence>
<dbReference type="InterPro" id="IPR000120">
    <property type="entry name" value="Amidase"/>
</dbReference>
<name>A0A2A8CWM3_9BACT</name>
<accession>A0A2A8CWM3</accession>